<protein>
    <submittedName>
        <fullName evidence="10">Tyrosyl-DNA phosphodiesterase 1 (AtTDP) (Tyr-DNA phosphodiesterase 1)</fullName>
    </submittedName>
</protein>
<comment type="subcellular location">
    <subcellularLocation>
        <location evidence="1">Nucleus</location>
    </subcellularLocation>
</comment>
<keyword evidence="6" id="KW-0269">Exonuclease</keyword>
<dbReference type="Pfam" id="PF06087">
    <property type="entry name" value="Tyr-DNA_phospho"/>
    <property type="match status" value="1"/>
</dbReference>
<evidence type="ECO:0000256" key="8">
    <source>
        <dbReference type="ARBA" id="ARBA00023242"/>
    </source>
</evidence>
<keyword evidence="11" id="KW-1185">Reference proteome</keyword>
<dbReference type="Gene3D" id="3.30.870.10">
    <property type="entry name" value="Endonuclease Chain A"/>
    <property type="match status" value="2"/>
</dbReference>
<feature type="compositionally biased region" description="Polar residues" evidence="9">
    <location>
        <begin position="36"/>
        <end position="46"/>
    </location>
</feature>
<dbReference type="Proteomes" id="UP001642464">
    <property type="component" value="Unassembled WGS sequence"/>
</dbReference>
<dbReference type="InterPro" id="IPR010347">
    <property type="entry name" value="Tdp1"/>
</dbReference>
<gene>
    <name evidence="10" type="ORF">SCF082_LOCUS26711</name>
</gene>
<dbReference type="SUPFAM" id="SSF56024">
    <property type="entry name" value="Phospholipase D/nuclease"/>
    <property type="match status" value="2"/>
</dbReference>
<feature type="compositionally biased region" description="Basic and acidic residues" evidence="9">
    <location>
        <begin position="22"/>
        <end position="31"/>
    </location>
</feature>
<dbReference type="EMBL" id="CAXAMM010020336">
    <property type="protein sequence ID" value="CAK9047762.1"/>
    <property type="molecule type" value="Genomic_DNA"/>
</dbReference>
<evidence type="ECO:0000256" key="2">
    <source>
        <dbReference type="ARBA" id="ARBA00010205"/>
    </source>
</evidence>
<sequence>MSFLKSLYTVLELESSEEEAEQPSKRARCEEPEASASPSHGASTSASPLFLNKLEESEDHSDELSLQQIFEEHPLGNSAALHAVLVNFMIDLPWVCRECPSLLSVPRLTVVYGDGGDASREIQKQRIQRDPKFLTKLHSPPLPLQWGTHHSKIALLIYENCLRVCIRTFNDVFPDVHQKSNAMYLQDFPLLESNAATAATDNFGADFRQQLCKYFGESGGFDPSELERYDFSSAAVAIVSSVPGYHSGPALLDWGSLRLRKLLERHAKPLKDVEGEGIICQASSFGNLPKKWLEDFHSSLSASQQLGPKPPLQMVAPTLSQIRDSIEGWVSSVALFISKATVTSYQALWRRWGPKQ</sequence>
<keyword evidence="3" id="KW-0540">Nuclease</keyword>
<keyword evidence="7" id="KW-0234">DNA repair</keyword>
<dbReference type="PANTHER" id="PTHR12415">
    <property type="entry name" value="TYROSYL-DNA PHOSPHODIESTERASE 1"/>
    <property type="match status" value="1"/>
</dbReference>
<evidence type="ECO:0000256" key="3">
    <source>
        <dbReference type="ARBA" id="ARBA00022722"/>
    </source>
</evidence>
<evidence type="ECO:0000256" key="1">
    <source>
        <dbReference type="ARBA" id="ARBA00004123"/>
    </source>
</evidence>
<evidence type="ECO:0000256" key="6">
    <source>
        <dbReference type="ARBA" id="ARBA00022839"/>
    </source>
</evidence>
<comment type="caution">
    <text evidence="10">The sequence shown here is derived from an EMBL/GenBank/DDBJ whole genome shotgun (WGS) entry which is preliminary data.</text>
</comment>
<evidence type="ECO:0000256" key="7">
    <source>
        <dbReference type="ARBA" id="ARBA00023204"/>
    </source>
</evidence>
<dbReference type="PANTHER" id="PTHR12415:SF0">
    <property type="entry name" value="TYROSYL-DNA PHOSPHODIESTERASE 1"/>
    <property type="match status" value="1"/>
</dbReference>
<evidence type="ECO:0000256" key="9">
    <source>
        <dbReference type="SAM" id="MobiDB-lite"/>
    </source>
</evidence>
<organism evidence="10 11">
    <name type="scientific">Durusdinium trenchii</name>
    <dbReference type="NCBI Taxonomy" id="1381693"/>
    <lineage>
        <taxon>Eukaryota</taxon>
        <taxon>Sar</taxon>
        <taxon>Alveolata</taxon>
        <taxon>Dinophyceae</taxon>
        <taxon>Suessiales</taxon>
        <taxon>Symbiodiniaceae</taxon>
        <taxon>Durusdinium</taxon>
    </lineage>
</organism>
<keyword evidence="4" id="KW-0227">DNA damage</keyword>
<keyword evidence="5" id="KW-0378">Hydrolase</keyword>
<reference evidence="10 11" key="1">
    <citation type="submission" date="2024-02" db="EMBL/GenBank/DDBJ databases">
        <authorList>
            <person name="Chen Y."/>
            <person name="Shah S."/>
            <person name="Dougan E. K."/>
            <person name="Thang M."/>
            <person name="Chan C."/>
        </authorList>
    </citation>
    <scope>NUCLEOTIDE SEQUENCE [LARGE SCALE GENOMIC DNA]</scope>
</reference>
<evidence type="ECO:0000313" key="11">
    <source>
        <dbReference type="Proteomes" id="UP001642464"/>
    </source>
</evidence>
<evidence type="ECO:0000313" key="10">
    <source>
        <dbReference type="EMBL" id="CAK9047762.1"/>
    </source>
</evidence>
<feature type="region of interest" description="Disordered" evidence="9">
    <location>
        <begin position="14"/>
        <end position="46"/>
    </location>
</feature>
<accession>A0ABP0MAM9</accession>
<evidence type="ECO:0000256" key="4">
    <source>
        <dbReference type="ARBA" id="ARBA00022763"/>
    </source>
</evidence>
<name>A0ABP0MAM9_9DINO</name>
<evidence type="ECO:0000256" key="5">
    <source>
        <dbReference type="ARBA" id="ARBA00022801"/>
    </source>
</evidence>
<keyword evidence="8" id="KW-0539">Nucleus</keyword>
<comment type="similarity">
    <text evidence="2">Belongs to the tyrosyl-DNA phosphodiesterase family.</text>
</comment>
<proteinExistence type="inferred from homology"/>
<dbReference type="CDD" id="cd09122">
    <property type="entry name" value="PLDc_Tdp1_1"/>
    <property type="match status" value="1"/>
</dbReference>